<name>A0ABQ4DYG8_9ACTN</name>
<reference evidence="3 4" key="1">
    <citation type="submission" date="2021-01" db="EMBL/GenBank/DDBJ databases">
        <title>Whole genome shotgun sequence of Plantactinospora endophytica NBRC 110450.</title>
        <authorList>
            <person name="Komaki H."/>
            <person name="Tamura T."/>
        </authorList>
    </citation>
    <scope>NUCLEOTIDE SEQUENCE [LARGE SCALE GENOMIC DNA]</scope>
    <source>
        <strain evidence="3 4">NBRC 110450</strain>
    </source>
</reference>
<keyword evidence="2" id="KW-0812">Transmembrane</keyword>
<gene>
    <name evidence="3" type="ORF">Pen02_24350</name>
</gene>
<keyword evidence="4" id="KW-1185">Reference proteome</keyword>
<sequence>MTVQDKVPVTSCQESSGPRRDVPPPTVPLGRTRRNLGALAVLTGGAGLTDAPLWTVVVLTLTCLAIPVAVGLHGGPALVRTLLLGAAPARHRPDGLRQRKETPA</sequence>
<comment type="caution">
    <text evidence="3">The sequence shown here is derived from an EMBL/GenBank/DDBJ whole genome shotgun (WGS) entry which is preliminary data.</text>
</comment>
<dbReference type="RefSeq" id="WP_203866073.1">
    <property type="nucleotide sequence ID" value="NZ_BONW01000011.1"/>
</dbReference>
<feature type="region of interest" description="Disordered" evidence="1">
    <location>
        <begin position="1"/>
        <end position="30"/>
    </location>
</feature>
<organism evidence="3 4">
    <name type="scientific">Plantactinospora endophytica</name>
    <dbReference type="NCBI Taxonomy" id="673535"/>
    <lineage>
        <taxon>Bacteria</taxon>
        <taxon>Bacillati</taxon>
        <taxon>Actinomycetota</taxon>
        <taxon>Actinomycetes</taxon>
        <taxon>Micromonosporales</taxon>
        <taxon>Micromonosporaceae</taxon>
        <taxon>Plantactinospora</taxon>
    </lineage>
</organism>
<evidence type="ECO:0000313" key="3">
    <source>
        <dbReference type="EMBL" id="GIG87499.1"/>
    </source>
</evidence>
<evidence type="ECO:0008006" key="5">
    <source>
        <dbReference type="Google" id="ProtNLM"/>
    </source>
</evidence>
<keyword evidence="2" id="KW-1133">Transmembrane helix</keyword>
<proteinExistence type="predicted"/>
<evidence type="ECO:0000313" key="4">
    <source>
        <dbReference type="Proteomes" id="UP000646749"/>
    </source>
</evidence>
<keyword evidence="2" id="KW-0472">Membrane</keyword>
<evidence type="ECO:0000256" key="2">
    <source>
        <dbReference type="SAM" id="Phobius"/>
    </source>
</evidence>
<accession>A0ABQ4DYG8</accession>
<evidence type="ECO:0000256" key="1">
    <source>
        <dbReference type="SAM" id="MobiDB-lite"/>
    </source>
</evidence>
<dbReference type="EMBL" id="BONW01000011">
    <property type="protein sequence ID" value="GIG87499.1"/>
    <property type="molecule type" value="Genomic_DNA"/>
</dbReference>
<dbReference type="Proteomes" id="UP000646749">
    <property type="component" value="Unassembled WGS sequence"/>
</dbReference>
<protein>
    <recommendedName>
        <fullName evidence="5">DUF3040 domain-containing protein</fullName>
    </recommendedName>
</protein>
<feature type="transmembrane region" description="Helical" evidence="2">
    <location>
        <begin position="51"/>
        <end position="72"/>
    </location>
</feature>